<evidence type="ECO:0000259" key="4">
    <source>
        <dbReference type="Pfam" id="PF01428"/>
    </source>
</evidence>
<keyword evidence="2" id="KW-0863">Zinc-finger</keyword>
<evidence type="ECO:0000313" key="5">
    <source>
        <dbReference type="EMBL" id="CAJ0561954.1"/>
    </source>
</evidence>
<evidence type="ECO:0000313" key="6">
    <source>
        <dbReference type="Proteomes" id="UP001177023"/>
    </source>
</evidence>
<keyword evidence="3" id="KW-0862">Zinc</keyword>
<keyword evidence="1" id="KW-0479">Metal-binding</keyword>
<feature type="non-terminal residue" evidence="5">
    <location>
        <position position="1"/>
    </location>
</feature>
<dbReference type="GO" id="GO:0008270">
    <property type="term" value="F:zinc ion binding"/>
    <property type="evidence" value="ECO:0007669"/>
    <property type="project" value="UniProtKB-KW"/>
</dbReference>
<proteinExistence type="predicted"/>
<evidence type="ECO:0000256" key="1">
    <source>
        <dbReference type="ARBA" id="ARBA00022723"/>
    </source>
</evidence>
<organism evidence="5 6">
    <name type="scientific">Mesorhabditis spiculigera</name>
    <dbReference type="NCBI Taxonomy" id="96644"/>
    <lineage>
        <taxon>Eukaryota</taxon>
        <taxon>Metazoa</taxon>
        <taxon>Ecdysozoa</taxon>
        <taxon>Nematoda</taxon>
        <taxon>Chromadorea</taxon>
        <taxon>Rhabditida</taxon>
        <taxon>Rhabditina</taxon>
        <taxon>Rhabditomorpha</taxon>
        <taxon>Rhabditoidea</taxon>
        <taxon>Rhabditidae</taxon>
        <taxon>Mesorhabditinae</taxon>
        <taxon>Mesorhabditis</taxon>
    </lineage>
</organism>
<dbReference type="AlphaFoldDB" id="A0AA36C879"/>
<dbReference type="Proteomes" id="UP001177023">
    <property type="component" value="Unassembled WGS sequence"/>
</dbReference>
<dbReference type="Gene3D" id="4.10.1110.10">
    <property type="entry name" value="AN1-like Zinc finger"/>
    <property type="match status" value="1"/>
</dbReference>
<name>A0AA36C879_9BILA</name>
<dbReference type="EMBL" id="CATQJA010000599">
    <property type="protein sequence ID" value="CAJ0561954.1"/>
    <property type="molecule type" value="Genomic_DNA"/>
</dbReference>
<dbReference type="InterPro" id="IPR035896">
    <property type="entry name" value="AN1-like_Znf"/>
</dbReference>
<evidence type="ECO:0000256" key="3">
    <source>
        <dbReference type="ARBA" id="ARBA00022833"/>
    </source>
</evidence>
<accession>A0AA36C879</accession>
<reference evidence="5" key="1">
    <citation type="submission" date="2023-06" db="EMBL/GenBank/DDBJ databases">
        <authorList>
            <person name="Delattre M."/>
        </authorList>
    </citation>
    <scope>NUCLEOTIDE SEQUENCE</scope>
    <source>
        <strain evidence="5">AF72</strain>
    </source>
</reference>
<keyword evidence="6" id="KW-1185">Reference proteome</keyword>
<sequence length="129" mass="14127">MYHACASKSAADPLYQFKKKPMCPLCRQSTASIADASEKTRDKANNPPCPLCKPEKERYMEWAGARGPRCSVPDCTKSGFAVVTCKSCQKPVCVPHQVPDEHDCRNEELPKKRTGRAKALLGGDSCVIA</sequence>
<comment type="caution">
    <text evidence="5">The sequence shown here is derived from an EMBL/GenBank/DDBJ whole genome shotgun (WGS) entry which is preliminary data.</text>
</comment>
<dbReference type="Pfam" id="PF01428">
    <property type="entry name" value="zf-AN1"/>
    <property type="match status" value="1"/>
</dbReference>
<dbReference type="InterPro" id="IPR000058">
    <property type="entry name" value="Znf_AN1"/>
</dbReference>
<gene>
    <name evidence="5" type="ORF">MSPICULIGERA_LOCUS1986</name>
</gene>
<feature type="domain" description="AN1-type" evidence="4">
    <location>
        <begin position="70"/>
        <end position="107"/>
    </location>
</feature>
<evidence type="ECO:0000256" key="2">
    <source>
        <dbReference type="ARBA" id="ARBA00022771"/>
    </source>
</evidence>
<dbReference type="SUPFAM" id="SSF118310">
    <property type="entry name" value="AN1-like Zinc finger"/>
    <property type="match status" value="1"/>
</dbReference>
<protein>
    <recommendedName>
        <fullName evidence="4">AN1-type domain-containing protein</fullName>
    </recommendedName>
</protein>